<keyword evidence="10" id="KW-0732">Signal</keyword>
<dbReference type="EMBL" id="JBHPON010000002">
    <property type="protein sequence ID" value="MFC6036555.1"/>
    <property type="molecule type" value="Genomic_DNA"/>
</dbReference>
<organism evidence="13 14">
    <name type="scientific">Hyphococcus aureus</name>
    <dbReference type="NCBI Taxonomy" id="2666033"/>
    <lineage>
        <taxon>Bacteria</taxon>
        <taxon>Pseudomonadati</taxon>
        <taxon>Pseudomonadota</taxon>
        <taxon>Alphaproteobacteria</taxon>
        <taxon>Parvularculales</taxon>
        <taxon>Parvularculaceae</taxon>
        <taxon>Hyphococcus</taxon>
    </lineage>
</organism>
<gene>
    <name evidence="13" type="ORF">ACFMB1_13440</name>
</gene>
<keyword evidence="14" id="KW-1185">Reference proteome</keyword>
<dbReference type="InterPro" id="IPR000531">
    <property type="entry name" value="Beta-barrel_TonB"/>
</dbReference>
<evidence type="ECO:0000256" key="5">
    <source>
        <dbReference type="ARBA" id="ARBA00023077"/>
    </source>
</evidence>
<evidence type="ECO:0000256" key="4">
    <source>
        <dbReference type="ARBA" id="ARBA00022692"/>
    </source>
</evidence>
<evidence type="ECO:0000256" key="6">
    <source>
        <dbReference type="ARBA" id="ARBA00023136"/>
    </source>
</evidence>
<keyword evidence="3 8" id="KW-1134">Transmembrane beta strand</keyword>
<dbReference type="Pfam" id="PF00593">
    <property type="entry name" value="TonB_dep_Rec_b-barrel"/>
    <property type="match status" value="1"/>
</dbReference>
<dbReference type="SUPFAM" id="SSF49464">
    <property type="entry name" value="Carboxypeptidase regulatory domain-like"/>
    <property type="match status" value="1"/>
</dbReference>
<evidence type="ECO:0000256" key="9">
    <source>
        <dbReference type="RuleBase" id="RU003357"/>
    </source>
</evidence>
<comment type="similarity">
    <text evidence="8 9">Belongs to the TonB-dependent receptor family.</text>
</comment>
<evidence type="ECO:0000256" key="2">
    <source>
        <dbReference type="ARBA" id="ARBA00022448"/>
    </source>
</evidence>
<dbReference type="InterPro" id="IPR012910">
    <property type="entry name" value="Plug_dom"/>
</dbReference>
<keyword evidence="2 8" id="KW-0813">Transport</keyword>
<dbReference type="RefSeq" id="WP_379882204.1">
    <property type="nucleotide sequence ID" value="NZ_JBHPON010000002.1"/>
</dbReference>
<feature type="domain" description="TonB-dependent receptor plug" evidence="12">
    <location>
        <begin position="133"/>
        <end position="235"/>
    </location>
</feature>
<dbReference type="Pfam" id="PF07715">
    <property type="entry name" value="Plug"/>
    <property type="match status" value="1"/>
</dbReference>
<feature type="chain" id="PRO_5046007160" evidence="10">
    <location>
        <begin position="27"/>
        <end position="996"/>
    </location>
</feature>
<dbReference type="PANTHER" id="PTHR40980">
    <property type="entry name" value="PLUG DOMAIN-CONTAINING PROTEIN"/>
    <property type="match status" value="1"/>
</dbReference>
<evidence type="ECO:0000313" key="13">
    <source>
        <dbReference type="EMBL" id="MFC6036555.1"/>
    </source>
</evidence>
<evidence type="ECO:0000256" key="10">
    <source>
        <dbReference type="SAM" id="SignalP"/>
    </source>
</evidence>
<name>A0ABW1KYV9_9PROT</name>
<dbReference type="InterPro" id="IPR039426">
    <property type="entry name" value="TonB-dep_rcpt-like"/>
</dbReference>
<sequence length="996" mass="109092">MNRSLLSASAVSVLAVVAAAPLPALAGVIEGRVSDQSQSVSLEGAVVRIAETGASVSTDRAGQYRLSNVPAGNYTLVVTYVGAASESISVSVPSEDAVVRQNISLGEDVDVIDNVLVVGQRGALNSALSQQKASDKVITVLSADAIGQLPDENVAEAARRAVGVNIQNDQGEGRYVSIRGANPNFVTTTINGVRLTSPDSDQRQVPLDVIDSDILSSITITKSLTPDVDGDSIGGNVEISTLSGLDQKDLFLKLKAAGIYTNQVDEFGQRYSGAFANNFLDGRLGVAATAAWQKRKFGSENIENDGEWILDEAVIYPEELELRDYQVTRERFSAALNLDFQANDNLVLYAHGLYSDFSDQEFRSRVENKFGDPSFDDANSSGDVAVFDAADDDPFEVDRDIKDRYEDQLIYSFVGGGEFSKDAVTFDIAGSYSYAEESEPERLDAGFRGEFEEGLFGVNISDTLLPSLAFPDADAEAAYFDPENYEFDAVERTNGIAKDDELAFQANLKVDLDLFGAPGYIKTGGKVRLREKSYDLDLEIYDGWDGDDDLLLTPFVNAVDYDLDRINPVVGADTLRDFFFSNIDMFELNEIDTALESTGANYIANEDVYAGYVMAQRQFGNVSVVAGVRVEHTEYDASGFNLALQEFEAELAGDVTGSLDPETVIPTAPVGDLAAEDFEFEYDGGDDVTALEVARVYAQAVDVNKSYTDWLPSVNIRYDVTDEVVFRLGYYKTIVRPNLEQAAPRILVEEGGELDGDDINDVVAVEREGEAGNPDLERQQAHNFDASLEWYPGNKSVLSAGVFYKDISNLITAVNASGEFFGVRFDQVETYVNVPDASIFGIELNYQQPLDFLPGPLDGFIIGANYTFVDSEATLIDGRKISIPGQSDHVATGILGYEKGPIDIRFAATYRDEYLDELALQEDETGQDIDRIVDDHLQIDISAKYRVTDQFQFFTEFKNVNNEPFVAFVRSPAYGKLNSQYEEYGWSAKFGVSFKY</sequence>
<dbReference type="NCBIfam" id="TIGR01782">
    <property type="entry name" value="TonB-Xanth-Caul"/>
    <property type="match status" value="1"/>
</dbReference>
<accession>A0ABW1KYV9</accession>
<evidence type="ECO:0000256" key="7">
    <source>
        <dbReference type="ARBA" id="ARBA00023237"/>
    </source>
</evidence>
<dbReference type="InterPro" id="IPR008969">
    <property type="entry name" value="CarboxyPept-like_regulatory"/>
</dbReference>
<evidence type="ECO:0000259" key="11">
    <source>
        <dbReference type="Pfam" id="PF00593"/>
    </source>
</evidence>
<evidence type="ECO:0000256" key="3">
    <source>
        <dbReference type="ARBA" id="ARBA00022452"/>
    </source>
</evidence>
<dbReference type="Gene3D" id="2.60.40.1120">
    <property type="entry name" value="Carboxypeptidase-like, regulatory domain"/>
    <property type="match status" value="1"/>
</dbReference>
<reference evidence="13 14" key="1">
    <citation type="submission" date="2024-09" db="EMBL/GenBank/DDBJ databases">
        <authorList>
            <person name="Zhang Z.-H."/>
        </authorList>
    </citation>
    <scope>NUCLEOTIDE SEQUENCE [LARGE SCALE GENOMIC DNA]</scope>
    <source>
        <strain evidence="13 14">HHTR114</strain>
    </source>
</reference>
<comment type="subcellular location">
    <subcellularLocation>
        <location evidence="1 8">Cell outer membrane</location>
        <topology evidence="1 8">Multi-pass membrane protein</topology>
    </subcellularLocation>
</comment>
<evidence type="ECO:0000256" key="1">
    <source>
        <dbReference type="ARBA" id="ARBA00004571"/>
    </source>
</evidence>
<dbReference type="Gene3D" id="2.170.130.10">
    <property type="entry name" value="TonB-dependent receptor, plug domain"/>
    <property type="match status" value="1"/>
</dbReference>
<evidence type="ECO:0000259" key="12">
    <source>
        <dbReference type="Pfam" id="PF07715"/>
    </source>
</evidence>
<keyword evidence="6 8" id="KW-0472">Membrane</keyword>
<evidence type="ECO:0000313" key="14">
    <source>
        <dbReference type="Proteomes" id="UP001596116"/>
    </source>
</evidence>
<keyword evidence="4 8" id="KW-0812">Transmembrane</keyword>
<dbReference type="InterPro" id="IPR036942">
    <property type="entry name" value="Beta-barrel_TonB_sf"/>
</dbReference>
<dbReference type="SUPFAM" id="SSF56935">
    <property type="entry name" value="Porins"/>
    <property type="match status" value="1"/>
</dbReference>
<feature type="domain" description="TonB-dependent receptor-like beta-barrel" evidence="11">
    <location>
        <begin position="484"/>
        <end position="960"/>
    </location>
</feature>
<dbReference type="InterPro" id="IPR037066">
    <property type="entry name" value="Plug_dom_sf"/>
</dbReference>
<dbReference type="InterPro" id="IPR010104">
    <property type="entry name" value="TonB_rcpt_bac"/>
</dbReference>
<proteinExistence type="inferred from homology"/>
<comment type="caution">
    <text evidence="13">The sequence shown here is derived from an EMBL/GenBank/DDBJ whole genome shotgun (WGS) entry which is preliminary data.</text>
</comment>
<dbReference type="PANTHER" id="PTHR40980:SF4">
    <property type="entry name" value="TONB-DEPENDENT RECEPTOR-LIKE BETA-BARREL DOMAIN-CONTAINING PROTEIN"/>
    <property type="match status" value="1"/>
</dbReference>
<dbReference type="Proteomes" id="UP001596116">
    <property type="component" value="Unassembled WGS sequence"/>
</dbReference>
<feature type="signal peptide" evidence="10">
    <location>
        <begin position="1"/>
        <end position="26"/>
    </location>
</feature>
<keyword evidence="7 8" id="KW-0998">Cell outer membrane</keyword>
<keyword evidence="5 9" id="KW-0798">TonB box</keyword>
<dbReference type="PROSITE" id="PS52016">
    <property type="entry name" value="TONB_DEPENDENT_REC_3"/>
    <property type="match status" value="1"/>
</dbReference>
<protein>
    <submittedName>
        <fullName evidence="13">TonB-dependent receptor</fullName>
    </submittedName>
</protein>
<evidence type="ECO:0000256" key="8">
    <source>
        <dbReference type="PROSITE-ProRule" id="PRU01360"/>
    </source>
</evidence>
<dbReference type="Gene3D" id="2.40.170.20">
    <property type="entry name" value="TonB-dependent receptor, beta-barrel domain"/>
    <property type="match status" value="1"/>
</dbReference>
<dbReference type="Pfam" id="PF13715">
    <property type="entry name" value="CarbopepD_reg_2"/>
    <property type="match status" value="1"/>
</dbReference>
<keyword evidence="13" id="KW-0675">Receptor</keyword>